<evidence type="ECO:0000256" key="7">
    <source>
        <dbReference type="HAMAP-Rule" id="MF_00108"/>
    </source>
</evidence>
<name>A0A1T0CVK8_9GAMM</name>
<dbReference type="UniPathway" id="UPA00056">
    <property type="reaction ID" value="UER00093"/>
</dbReference>
<evidence type="ECO:0000256" key="1">
    <source>
        <dbReference type="ARBA" id="ARBA00001282"/>
    </source>
</evidence>
<evidence type="ECO:0000313" key="9">
    <source>
        <dbReference type="Proteomes" id="UP000190683"/>
    </source>
</evidence>
<dbReference type="PANTHER" id="PTHR32125">
    <property type="entry name" value="2-C-METHYL-D-ERYTHRITOL 4-PHOSPHATE CYTIDYLYLTRANSFERASE, CHLOROPLASTIC"/>
    <property type="match status" value="1"/>
</dbReference>
<dbReference type="PANTHER" id="PTHR32125:SF4">
    <property type="entry name" value="2-C-METHYL-D-ERYTHRITOL 4-PHOSPHATE CYTIDYLYLTRANSFERASE, CHLOROPLASTIC"/>
    <property type="match status" value="1"/>
</dbReference>
<evidence type="ECO:0000256" key="3">
    <source>
        <dbReference type="ARBA" id="ARBA00009789"/>
    </source>
</evidence>
<dbReference type="InterPro" id="IPR018294">
    <property type="entry name" value="ISPD_synthase_CS"/>
</dbReference>
<keyword evidence="9" id="KW-1185">Reference proteome</keyword>
<dbReference type="Gene3D" id="3.90.550.10">
    <property type="entry name" value="Spore Coat Polysaccharide Biosynthesis Protein SpsA, Chain A"/>
    <property type="match status" value="1"/>
</dbReference>
<comment type="pathway">
    <text evidence="2 7">Isoprenoid biosynthesis; isopentenyl diphosphate biosynthesis via DXP pathway; isopentenyl diphosphate from 1-deoxy-D-xylulose 5-phosphate: step 2/6.</text>
</comment>
<dbReference type="GO" id="GO:0019288">
    <property type="term" value="P:isopentenyl diphosphate biosynthetic process, methylerythritol 4-phosphate pathway"/>
    <property type="evidence" value="ECO:0007669"/>
    <property type="project" value="UniProtKB-UniRule"/>
</dbReference>
<sequence length="235" mass="25560">MSTIYPLIVAAGTGSRFGGDLPKQYLRILNKSILAHSVERLNHPALSALTLVVSAQDAWIKDACVDIEASYSLPIHLAIGGAERWQSVMNGLNSICQLGAKADDWVLIHDAARPCLPRSDLQKIIDKIHSNDACAIILASAVVDTLKYAKDGRISHTVDRENLWQSLTPQAFQIKTLKAAFDYVMTNDIHITDEAAACEAMGVAVDIIAASRMNIKLTYPEDLPLIQALITQSDA</sequence>
<dbReference type="NCBIfam" id="TIGR00453">
    <property type="entry name" value="ispD"/>
    <property type="match status" value="1"/>
</dbReference>
<organism evidence="8 9">
    <name type="scientific">Moraxella porci DSM 25326</name>
    <dbReference type="NCBI Taxonomy" id="573983"/>
    <lineage>
        <taxon>Bacteria</taxon>
        <taxon>Pseudomonadati</taxon>
        <taxon>Pseudomonadota</taxon>
        <taxon>Gammaproteobacteria</taxon>
        <taxon>Moraxellales</taxon>
        <taxon>Moraxellaceae</taxon>
        <taxon>Moraxella</taxon>
    </lineage>
</organism>
<dbReference type="EMBL" id="MUYV01000001">
    <property type="protein sequence ID" value="OOS26388.1"/>
    <property type="molecule type" value="Genomic_DNA"/>
</dbReference>
<dbReference type="Pfam" id="PF01128">
    <property type="entry name" value="IspD"/>
    <property type="match status" value="1"/>
</dbReference>
<dbReference type="FunFam" id="3.90.550.10:FF:000003">
    <property type="entry name" value="2-C-methyl-D-erythritol 4-phosphate cytidylyltransferase"/>
    <property type="match status" value="1"/>
</dbReference>
<reference evidence="8 9" key="1">
    <citation type="submission" date="2017-02" db="EMBL/GenBank/DDBJ databases">
        <title>Draft genome sequence of Moraxella porci CCUG 54912T type strain.</title>
        <authorList>
            <person name="Salva-Serra F."/>
            <person name="Engstrom-Jakobsson H."/>
            <person name="Thorell K."/>
            <person name="Jaen-Luchoro D."/>
            <person name="Gonzales-Siles L."/>
            <person name="Karlsson R."/>
            <person name="Yazdan S."/>
            <person name="Boulund F."/>
            <person name="Johnning A."/>
            <person name="Engstrand L."/>
            <person name="Kristiansson E."/>
            <person name="Moore E."/>
        </authorList>
    </citation>
    <scope>NUCLEOTIDE SEQUENCE [LARGE SCALE GENOMIC DNA]</scope>
    <source>
        <strain evidence="8 9">CCUG 54912</strain>
    </source>
</reference>
<comment type="function">
    <text evidence="7">Catalyzes the formation of 4-diphosphocytidyl-2-C-methyl-D-erythritol from CTP and 2-C-methyl-D-erythritol 4-phosphate (MEP).</text>
</comment>
<keyword evidence="5 7" id="KW-0548">Nucleotidyltransferase</keyword>
<keyword evidence="6 7" id="KW-0414">Isoprene biosynthesis</keyword>
<accession>A0A1T0CVK8</accession>
<dbReference type="EC" id="2.7.7.60" evidence="7"/>
<comment type="catalytic activity">
    <reaction evidence="1 7">
        <text>2-C-methyl-D-erythritol 4-phosphate + CTP + H(+) = 4-CDP-2-C-methyl-D-erythritol + diphosphate</text>
        <dbReference type="Rhea" id="RHEA:13429"/>
        <dbReference type="ChEBI" id="CHEBI:15378"/>
        <dbReference type="ChEBI" id="CHEBI:33019"/>
        <dbReference type="ChEBI" id="CHEBI:37563"/>
        <dbReference type="ChEBI" id="CHEBI:57823"/>
        <dbReference type="ChEBI" id="CHEBI:58262"/>
        <dbReference type="EC" id="2.7.7.60"/>
    </reaction>
</comment>
<dbReference type="InterPro" id="IPR050088">
    <property type="entry name" value="IspD/TarI_cytidylyltransf_bact"/>
</dbReference>
<comment type="caution">
    <text evidence="8">The sequence shown here is derived from an EMBL/GenBank/DDBJ whole genome shotgun (WGS) entry which is preliminary data.</text>
</comment>
<evidence type="ECO:0000256" key="5">
    <source>
        <dbReference type="ARBA" id="ARBA00022695"/>
    </source>
</evidence>
<dbReference type="InterPro" id="IPR034683">
    <property type="entry name" value="IspD/TarI"/>
</dbReference>
<dbReference type="HAMAP" id="MF_00108">
    <property type="entry name" value="IspD"/>
    <property type="match status" value="1"/>
</dbReference>
<evidence type="ECO:0000256" key="4">
    <source>
        <dbReference type="ARBA" id="ARBA00022679"/>
    </source>
</evidence>
<keyword evidence="4 7" id="KW-0808">Transferase</keyword>
<dbReference type="SUPFAM" id="SSF53448">
    <property type="entry name" value="Nucleotide-diphospho-sugar transferases"/>
    <property type="match status" value="1"/>
</dbReference>
<dbReference type="GO" id="GO:0050518">
    <property type="term" value="F:2-C-methyl-D-erythritol 4-phosphate cytidylyltransferase activity"/>
    <property type="evidence" value="ECO:0007669"/>
    <property type="project" value="UniProtKB-UniRule"/>
</dbReference>
<dbReference type="InterPro" id="IPR001228">
    <property type="entry name" value="IspD"/>
</dbReference>
<dbReference type="Proteomes" id="UP000190683">
    <property type="component" value="Unassembled WGS sequence"/>
</dbReference>
<feature type="site" description="Transition state stabilizer" evidence="7">
    <location>
        <position position="23"/>
    </location>
</feature>
<dbReference type="STRING" id="573983.B0681_00385"/>
<dbReference type="InterPro" id="IPR029044">
    <property type="entry name" value="Nucleotide-diphossugar_trans"/>
</dbReference>
<feature type="site" description="Positions MEP for the nucleophilic attack" evidence="7">
    <location>
        <position position="160"/>
    </location>
</feature>
<feature type="site" description="Transition state stabilizer" evidence="7">
    <location>
        <position position="16"/>
    </location>
</feature>
<evidence type="ECO:0000313" key="8">
    <source>
        <dbReference type="EMBL" id="OOS26388.1"/>
    </source>
</evidence>
<evidence type="ECO:0000256" key="2">
    <source>
        <dbReference type="ARBA" id="ARBA00004787"/>
    </source>
</evidence>
<feature type="site" description="Positions MEP for the nucleophilic attack" evidence="7">
    <location>
        <position position="216"/>
    </location>
</feature>
<dbReference type="PROSITE" id="PS01295">
    <property type="entry name" value="ISPD"/>
    <property type="match status" value="1"/>
</dbReference>
<dbReference type="RefSeq" id="WP_078316778.1">
    <property type="nucleotide sequence ID" value="NZ_MUYV01000001.1"/>
</dbReference>
<proteinExistence type="inferred from homology"/>
<evidence type="ECO:0000256" key="6">
    <source>
        <dbReference type="ARBA" id="ARBA00023229"/>
    </source>
</evidence>
<dbReference type="AlphaFoldDB" id="A0A1T0CVK8"/>
<comment type="similarity">
    <text evidence="3 7">Belongs to the IspD/TarI cytidylyltransferase family. IspD subfamily.</text>
</comment>
<dbReference type="CDD" id="cd02516">
    <property type="entry name" value="CDP-ME_synthetase"/>
    <property type="match status" value="1"/>
</dbReference>
<protein>
    <recommendedName>
        <fullName evidence="7">2-C-methyl-D-erythritol 4-phosphate cytidylyltransferase</fullName>
        <ecNumber evidence="7">2.7.7.60</ecNumber>
    </recommendedName>
    <alternativeName>
        <fullName evidence="7">4-diphosphocytidyl-2C-methyl-D-erythritol synthase</fullName>
    </alternativeName>
    <alternativeName>
        <fullName evidence="7">MEP cytidylyltransferase</fullName>
        <shortName evidence="7">MCT</shortName>
    </alternativeName>
</protein>
<gene>
    <name evidence="7" type="primary">ispD</name>
    <name evidence="8" type="ORF">B0681_00385</name>
</gene>